<dbReference type="AlphaFoldDB" id="A0A0F9JA48"/>
<organism evidence="1">
    <name type="scientific">marine sediment metagenome</name>
    <dbReference type="NCBI Taxonomy" id="412755"/>
    <lineage>
        <taxon>unclassified sequences</taxon>
        <taxon>metagenomes</taxon>
        <taxon>ecological metagenomes</taxon>
    </lineage>
</organism>
<accession>A0A0F9JA48</accession>
<reference evidence="1" key="1">
    <citation type="journal article" date="2015" name="Nature">
        <title>Complex archaea that bridge the gap between prokaryotes and eukaryotes.</title>
        <authorList>
            <person name="Spang A."/>
            <person name="Saw J.H."/>
            <person name="Jorgensen S.L."/>
            <person name="Zaremba-Niedzwiedzka K."/>
            <person name="Martijn J."/>
            <person name="Lind A.E."/>
            <person name="van Eijk R."/>
            <person name="Schleper C."/>
            <person name="Guy L."/>
            <person name="Ettema T.J."/>
        </authorList>
    </citation>
    <scope>NUCLEOTIDE SEQUENCE</scope>
</reference>
<dbReference type="EMBL" id="LAZR01018552">
    <property type="protein sequence ID" value="KKL95967.1"/>
    <property type="molecule type" value="Genomic_DNA"/>
</dbReference>
<proteinExistence type="predicted"/>
<protein>
    <submittedName>
        <fullName evidence="1">Uncharacterized protein</fullName>
    </submittedName>
</protein>
<name>A0A0F9JA48_9ZZZZ</name>
<evidence type="ECO:0000313" key="1">
    <source>
        <dbReference type="EMBL" id="KKL95967.1"/>
    </source>
</evidence>
<gene>
    <name evidence="1" type="ORF">LCGC14_1849180</name>
</gene>
<comment type="caution">
    <text evidence="1">The sequence shown here is derived from an EMBL/GenBank/DDBJ whole genome shotgun (WGS) entry which is preliminary data.</text>
</comment>
<sequence length="79" mass="9035">MDPIIRIVASLEKKSLEWKIDEHYLTHKKSGVGIWFCSGEVHLKLMPIGLELTKEEKVVLWGGVVSCQKNLLNKLCNKM</sequence>